<evidence type="ECO:0000259" key="5">
    <source>
        <dbReference type="PROSITE" id="PS50600"/>
    </source>
</evidence>
<dbReference type="GO" id="GO:0016929">
    <property type="term" value="F:deSUMOylase activity"/>
    <property type="evidence" value="ECO:0007669"/>
    <property type="project" value="TreeGrafter"/>
</dbReference>
<evidence type="ECO:0000313" key="6">
    <source>
        <dbReference type="EMBL" id="RKO83586.1"/>
    </source>
</evidence>
<keyword evidence="2" id="KW-0645">Protease</keyword>
<evidence type="ECO:0000256" key="2">
    <source>
        <dbReference type="ARBA" id="ARBA00022670"/>
    </source>
</evidence>
<protein>
    <recommendedName>
        <fullName evidence="5">Ubiquitin-like protease family profile domain-containing protein</fullName>
    </recommendedName>
</protein>
<dbReference type="InterPro" id="IPR003653">
    <property type="entry name" value="Peptidase_C48_C"/>
</dbReference>
<organism evidence="6 7">
    <name type="scientific">Blyttiomyces helicus</name>
    <dbReference type="NCBI Taxonomy" id="388810"/>
    <lineage>
        <taxon>Eukaryota</taxon>
        <taxon>Fungi</taxon>
        <taxon>Fungi incertae sedis</taxon>
        <taxon>Chytridiomycota</taxon>
        <taxon>Chytridiomycota incertae sedis</taxon>
        <taxon>Chytridiomycetes</taxon>
        <taxon>Chytridiomycetes incertae sedis</taxon>
        <taxon>Blyttiomyces</taxon>
    </lineage>
</organism>
<dbReference type="SUPFAM" id="SSF54001">
    <property type="entry name" value="Cysteine proteinases"/>
    <property type="match status" value="1"/>
</dbReference>
<dbReference type="PANTHER" id="PTHR12606">
    <property type="entry name" value="SENTRIN/SUMO-SPECIFIC PROTEASE"/>
    <property type="match status" value="1"/>
</dbReference>
<dbReference type="GO" id="GO:0016926">
    <property type="term" value="P:protein desumoylation"/>
    <property type="evidence" value="ECO:0007669"/>
    <property type="project" value="TreeGrafter"/>
</dbReference>
<dbReference type="OrthoDB" id="1939479at2759"/>
<dbReference type="GO" id="GO:0060255">
    <property type="term" value="P:regulation of macromolecule metabolic process"/>
    <property type="evidence" value="ECO:0007669"/>
    <property type="project" value="UniProtKB-ARBA"/>
</dbReference>
<dbReference type="PROSITE" id="PS50600">
    <property type="entry name" value="ULP_PROTEASE"/>
    <property type="match status" value="1"/>
</dbReference>
<evidence type="ECO:0000256" key="4">
    <source>
        <dbReference type="ARBA" id="ARBA00022807"/>
    </source>
</evidence>
<keyword evidence="7" id="KW-1185">Reference proteome</keyword>
<evidence type="ECO:0000313" key="7">
    <source>
        <dbReference type="Proteomes" id="UP000269721"/>
    </source>
</evidence>
<dbReference type="EMBL" id="ML001068">
    <property type="protein sequence ID" value="RKO83586.1"/>
    <property type="molecule type" value="Genomic_DNA"/>
</dbReference>
<comment type="similarity">
    <text evidence="1">Belongs to the peptidase C48 family.</text>
</comment>
<dbReference type="PANTHER" id="PTHR12606:SF141">
    <property type="entry name" value="GH15225P-RELATED"/>
    <property type="match status" value="1"/>
</dbReference>
<evidence type="ECO:0000256" key="3">
    <source>
        <dbReference type="ARBA" id="ARBA00022801"/>
    </source>
</evidence>
<dbReference type="GO" id="GO:0006508">
    <property type="term" value="P:proteolysis"/>
    <property type="evidence" value="ECO:0007669"/>
    <property type="project" value="UniProtKB-KW"/>
</dbReference>
<accession>A0A4P9W0M4</accession>
<reference evidence="7" key="1">
    <citation type="journal article" date="2018" name="Nat. Microbiol.">
        <title>Leveraging single-cell genomics to expand the fungal tree of life.</title>
        <authorList>
            <person name="Ahrendt S.R."/>
            <person name="Quandt C.A."/>
            <person name="Ciobanu D."/>
            <person name="Clum A."/>
            <person name="Salamov A."/>
            <person name="Andreopoulos B."/>
            <person name="Cheng J.F."/>
            <person name="Woyke T."/>
            <person name="Pelin A."/>
            <person name="Henrissat B."/>
            <person name="Reynolds N.K."/>
            <person name="Benny G.L."/>
            <person name="Smith M.E."/>
            <person name="James T.Y."/>
            <person name="Grigoriev I.V."/>
        </authorList>
    </citation>
    <scope>NUCLEOTIDE SEQUENCE [LARGE SCALE GENOMIC DNA]</scope>
</reference>
<dbReference type="Proteomes" id="UP000269721">
    <property type="component" value="Unassembled WGS sequence"/>
</dbReference>
<feature type="domain" description="Ubiquitin-like protease family profile" evidence="5">
    <location>
        <begin position="11"/>
        <end position="175"/>
    </location>
</feature>
<dbReference type="InterPro" id="IPR038765">
    <property type="entry name" value="Papain-like_cys_pep_sf"/>
</dbReference>
<dbReference type="Pfam" id="PF02902">
    <property type="entry name" value="Peptidase_C48"/>
    <property type="match status" value="1"/>
</dbReference>
<name>A0A4P9W0M4_9FUNG</name>
<dbReference type="Gene3D" id="3.40.395.10">
    <property type="entry name" value="Adenoviral Proteinase, Chain A"/>
    <property type="match status" value="1"/>
</dbReference>
<keyword evidence="3" id="KW-0378">Hydrolase</keyword>
<dbReference type="FunFam" id="3.40.395.10:FF:000001">
    <property type="entry name" value="Sentrin-specific protease 1"/>
    <property type="match status" value="1"/>
</dbReference>
<dbReference type="AlphaFoldDB" id="A0A4P9W0M4"/>
<proteinExistence type="inferred from homology"/>
<dbReference type="GO" id="GO:0005634">
    <property type="term" value="C:nucleus"/>
    <property type="evidence" value="ECO:0007669"/>
    <property type="project" value="TreeGrafter"/>
</dbReference>
<gene>
    <name evidence="6" type="ORF">BDK51DRAFT_23192</name>
</gene>
<keyword evidence="4" id="KW-0788">Thiol protease</keyword>
<feature type="non-terminal residue" evidence="6">
    <location>
        <position position="1"/>
    </location>
</feature>
<sequence length="207" mass="24387">QSDIIIKAFNVEITRADVQTLKPRQWLNDEIINMYCQMVMKRCKSNPERYPAVHCFNTFFYKFMCDTGYNAVRKWTKKIDIFALDAVIIPVHLGMHWCCAIINIAKKRFEYYDSMHGGPGSCLQTLRKYLTAEHLDKKRSPIDLSSWTDYSPRDIPAQENGFDCGVFTCMWMEYASRREPFDFSQTNMPYLRQRIVAEILQSQLMCE</sequence>
<evidence type="ECO:0000256" key="1">
    <source>
        <dbReference type="ARBA" id="ARBA00005234"/>
    </source>
</evidence>
<dbReference type="GO" id="GO:0080090">
    <property type="term" value="P:regulation of primary metabolic process"/>
    <property type="evidence" value="ECO:0007669"/>
    <property type="project" value="UniProtKB-ARBA"/>
</dbReference>